<keyword evidence="4" id="KW-0548">Nucleotidyltransferase</keyword>
<dbReference type="PANTHER" id="PTHR10739:SF13">
    <property type="entry name" value="CHOLINE-PHOSPHATE CYTIDYLYLTRANSFERASE"/>
    <property type="match status" value="1"/>
</dbReference>
<proteinExistence type="inferred from homology"/>
<dbReference type="AlphaFoldDB" id="G0R2Y3"/>
<dbReference type="InterPro" id="IPR041723">
    <property type="entry name" value="CCT"/>
</dbReference>
<organism evidence="10 11">
    <name type="scientific">Ichthyophthirius multifiliis</name>
    <name type="common">White spot disease agent</name>
    <name type="synonym">Ich</name>
    <dbReference type="NCBI Taxonomy" id="5932"/>
    <lineage>
        <taxon>Eukaryota</taxon>
        <taxon>Sar</taxon>
        <taxon>Alveolata</taxon>
        <taxon>Ciliophora</taxon>
        <taxon>Intramacronucleata</taxon>
        <taxon>Oligohymenophorea</taxon>
        <taxon>Hymenostomatida</taxon>
        <taxon>Ophryoglenina</taxon>
        <taxon>Ichthyophthirius</taxon>
    </lineage>
</organism>
<evidence type="ECO:0000313" key="11">
    <source>
        <dbReference type="Proteomes" id="UP000008983"/>
    </source>
</evidence>
<keyword evidence="5" id="KW-0443">Lipid metabolism</keyword>
<evidence type="ECO:0000256" key="8">
    <source>
        <dbReference type="ARBA" id="ARBA00026101"/>
    </source>
</evidence>
<evidence type="ECO:0000256" key="6">
    <source>
        <dbReference type="ARBA" id="ARBA00023209"/>
    </source>
</evidence>
<comment type="similarity">
    <text evidence="1">Belongs to the cytidylyltransferase family.</text>
</comment>
<accession>G0R2Y3</accession>
<evidence type="ECO:0000256" key="7">
    <source>
        <dbReference type="ARBA" id="ARBA00023264"/>
    </source>
</evidence>
<dbReference type="eggNOG" id="KOG2804">
    <property type="taxonomic scope" value="Eukaryota"/>
</dbReference>
<dbReference type="EMBL" id="GL984283">
    <property type="protein sequence ID" value="EGR28167.1"/>
    <property type="molecule type" value="Genomic_DNA"/>
</dbReference>
<dbReference type="InterPro" id="IPR045049">
    <property type="entry name" value="Pcy1-like"/>
</dbReference>
<dbReference type="OMA" id="VYPAPWI"/>
<dbReference type="Gene3D" id="3.40.50.620">
    <property type="entry name" value="HUPs"/>
    <property type="match status" value="1"/>
</dbReference>
<dbReference type="InterPro" id="IPR014729">
    <property type="entry name" value="Rossmann-like_a/b/a_fold"/>
</dbReference>
<evidence type="ECO:0000256" key="5">
    <source>
        <dbReference type="ARBA" id="ARBA00023098"/>
    </source>
</evidence>
<dbReference type="GeneID" id="14904244"/>
<evidence type="ECO:0000313" key="10">
    <source>
        <dbReference type="EMBL" id="EGR28167.1"/>
    </source>
</evidence>
<protein>
    <recommendedName>
        <fullName evidence="8">choline-phosphate cytidylyltransferase</fullName>
        <ecNumber evidence="8">2.7.7.15</ecNumber>
    </recommendedName>
</protein>
<keyword evidence="3" id="KW-0808">Transferase</keyword>
<dbReference type="STRING" id="857967.G0R2Y3"/>
<name>G0R2Y3_ICHMU</name>
<dbReference type="Pfam" id="PF01467">
    <property type="entry name" value="CTP_transf_like"/>
    <property type="match status" value="1"/>
</dbReference>
<dbReference type="InterPro" id="IPR004821">
    <property type="entry name" value="Cyt_trans-like"/>
</dbReference>
<dbReference type="CDD" id="cd02174">
    <property type="entry name" value="CCT"/>
    <property type="match status" value="1"/>
</dbReference>
<dbReference type="InParanoid" id="G0R2Y3"/>
<keyword evidence="7" id="KW-1208">Phospholipid metabolism</keyword>
<sequence length="178" mass="20695">MSEQQQNNNENDTNRVIRVYADGVYDGFHFGHAQQLEQCKKLFPNVHLIVGVADQEETEKYKGATLMNGLERTLSVKHCKWVDEVVYPCPWIINQEFIDQNKIDYVAHDVAPYSSGGTDDIYAFVKKIGKFKETQRTDGISTSDLIMRILQNRDVYTLRNLKRGYTREQLDIQIIYLK</sequence>
<reference evidence="10 11" key="1">
    <citation type="submission" date="2011-07" db="EMBL/GenBank/DDBJ databases">
        <authorList>
            <person name="Coyne R."/>
            <person name="Brami D."/>
            <person name="Johnson J."/>
            <person name="Hostetler J."/>
            <person name="Hannick L."/>
            <person name="Clark T."/>
            <person name="Cassidy-Hanley D."/>
            <person name="Inman J."/>
        </authorList>
    </citation>
    <scope>NUCLEOTIDE SEQUENCE [LARGE SCALE GENOMIC DNA]</scope>
    <source>
        <strain evidence="10 11">G5</strain>
    </source>
</reference>
<keyword evidence="2" id="KW-0444">Lipid biosynthesis</keyword>
<feature type="domain" description="Cytidyltransferase-like" evidence="9">
    <location>
        <begin position="20"/>
        <end position="147"/>
    </location>
</feature>
<gene>
    <name evidence="10" type="ORF">IMG5_181720</name>
</gene>
<dbReference type="Proteomes" id="UP000008983">
    <property type="component" value="Unassembled WGS sequence"/>
</dbReference>
<evidence type="ECO:0000259" key="9">
    <source>
        <dbReference type="Pfam" id="PF01467"/>
    </source>
</evidence>
<keyword evidence="11" id="KW-1185">Reference proteome</keyword>
<evidence type="ECO:0000256" key="2">
    <source>
        <dbReference type="ARBA" id="ARBA00022516"/>
    </source>
</evidence>
<evidence type="ECO:0000256" key="3">
    <source>
        <dbReference type="ARBA" id="ARBA00022679"/>
    </source>
</evidence>
<dbReference type="EC" id="2.7.7.15" evidence="8"/>
<dbReference type="SUPFAM" id="SSF52374">
    <property type="entry name" value="Nucleotidylyl transferase"/>
    <property type="match status" value="1"/>
</dbReference>
<dbReference type="GO" id="GO:0031210">
    <property type="term" value="F:phosphatidylcholine binding"/>
    <property type="evidence" value="ECO:0007669"/>
    <property type="project" value="TreeGrafter"/>
</dbReference>
<dbReference type="NCBIfam" id="TIGR00125">
    <property type="entry name" value="cyt_tran_rel"/>
    <property type="match status" value="1"/>
</dbReference>
<dbReference type="RefSeq" id="XP_004027512.1">
    <property type="nucleotide sequence ID" value="XM_004027463.1"/>
</dbReference>
<evidence type="ECO:0000256" key="4">
    <source>
        <dbReference type="ARBA" id="ARBA00022695"/>
    </source>
</evidence>
<dbReference type="PANTHER" id="PTHR10739">
    <property type="entry name" value="CYTIDYLYLTRANSFERASE"/>
    <property type="match status" value="1"/>
</dbReference>
<evidence type="ECO:0000256" key="1">
    <source>
        <dbReference type="ARBA" id="ARBA00010101"/>
    </source>
</evidence>
<dbReference type="OrthoDB" id="17102at2759"/>
<dbReference type="GO" id="GO:0004105">
    <property type="term" value="F:choline-phosphate cytidylyltransferase activity"/>
    <property type="evidence" value="ECO:0007669"/>
    <property type="project" value="UniProtKB-EC"/>
</dbReference>
<keyword evidence="6" id="KW-0594">Phospholipid biosynthesis</keyword>